<dbReference type="InterPro" id="IPR042175">
    <property type="entry name" value="Cell/Rod_MreC_2"/>
</dbReference>
<evidence type="ECO:0000256" key="1">
    <source>
        <dbReference type="ARBA" id="ARBA00009369"/>
    </source>
</evidence>
<dbReference type="PANTHER" id="PTHR34138">
    <property type="entry name" value="CELL SHAPE-DETERMINING PROTEIN MREC"/>
    <property type="match status" value="1"/>
</dbReference>
<dbReference type="InterPro" id="IPR055342">
    <property type="entry name" value="MreC_beta-barrel_core"/>
</dbReference>
<dbReference type="Pfam" id="PF04085">
    <property type="entry name" value="MreC"/>
    <property type="match status" value="1"/>
</dbReference>
<evidence type="ECO:0000256" key="4">
    <source>
        <dbReference type="ARBA" id="ARBA00032089"/>
    </source>
</evidence>
<protein>
    <recommendedName>
        <fullName evidence="2 5">Cell shape-determining protein MreC</fullName>
    </recommendedName>
    <alternativeName>
        <fullName evidence="4 5">Cell shape protein MreC</fullName>
    </alternativeName>
</protein>
<comment type="similarity">
    <text evidence="1 5">Belongs to the MreC family.</text>
</comment>
<dbReference type="NCBIfam" id="TIGR00219">
    <property type="entry name" value="mreC"/>
    <property type="match status" value="1"/>
</dbReference>
<dbReference type="InterPro" id="IPR007221">
    <property type="entry name" value="MreC"/>
</dbReference>
<reference evidence="8 9" key="1">
    <citation type="submission" date="2024-09" db="EMBL/GenBank/DDBJ databases">
        <authorList>
            <person name="Sun Q."/>
            <person name="Mori K."/>
        </authorList>
    </citation>
    <scope>NUCLEOTIDE SEQUENCE [LARGE SCALE GENOMIC DNA]</scope>
    <source>
        <strain evidence="8 9">JCM 15389</strain>
    </source>
</reference>
<dbReference type="PANTHER" id="PTHR34138:SF1">
    <property type="entry name" value="CELL SHAPE-DETERMINING PROTEIN MREC"/>
    <property type="match status" value="1"/>
</dbReference>
<comment type="function">
    <text evidence="5">Involved in formation and maintenance of cell shape.</text>
</comment>
<dbReference type="EMBL" id="JBHLYQ010000069">
    <property type="protein sequence ID" value="MFC0082083.1"/>
    <property type="molecule type" value="Genomic_DNA"/>
</dbReference>
<evidence type="ECO:0000313" key="9">
    <source>
        <dbReference type="Proteomes" id="UP001589788"/>
    </source>
</evidence>
<name>A0ABV6C316_9ACTN</name>
<dbReference type="PIRSF" id="PIRSF038471">
    <property type="entry name" value="MreC"/>
    <property type="match status" value="1"/>
</dbReference>
<dbReference type="Gene3D" id="2.40.10.340">
    <property type="entry name" value="Rod shape-determining protein MreC, domain 1"/>
    <property type="match status" value="1"/>
</dbReference>
<feature type="domain" description="Rod shape-determining protein MreC beta-barrel core" evidence="7">
    <location>
        <begin position="132"/>
        <end position="279"/>
    </location>
</feature>
<sequence>MARPRPRRARRVRRTWLRVLGLVVVSAVLVTLDYRGELHGAVNAARRSTADALNPVERAVDDVLHPVGHFFAGAVEYGSLARQNAELRLELRRAEGQVLRLGTERRELDQLARLEHLPFVDVATIPTVTAEVIGQSSSNFEATVTLDKGQDDGVAVGMPVVDGLGLVGRVVQVASHQATVELITDSRSVVSVTYGTAGALAAASGQGPGAALRVDYVPNRAPIHRGELLSTSGEQLGLYPPGIPVARVQSVRSTAAGTQATVSARPVADLGSLGFVDVLAWEPPG</sequence>
<gene>
    <name evidence="8" type="primary">mreC</name>
    <name evidence="8" type="ORF">ACFFRE_07965</name>
</gene>
<evidence type="ECO:0000259" key="7">
    <source>
        <dbReference type="Pfam" id="PF04085"/>
    </source>
</evidence>
<evidence type="ECO:0000256" key="2">
    <source>
        <dbReference type="ARBA" id="ARBA00013855"/>
    </source>
</evidence>
<proteinExistence type="inferred from homology"/>
<dbReference type="Proteomes" id="UP001589788">
    <property type="component" value="Unassembled WGS sequence"/>
</dbReference>
<feature type="coiled-coil region" evidence="6">
    <location>
        <begin position="77"/>
        <end position="104"/>
    </location>
</feature>
<dbReference type="InterPro" id="IPR042177">
    <property type="entry name" value="Cell/Rod_1"/>
</dbReference>
<keyword evidence="6" id="KW-0175">Coiled coil</keyword>
<evidence type="ECO:0000313" key="8">
    <source>
        <dbReference type="EMBL" id="MFC0082083.1"/>
    </source>
</evidence>
<dbReference type="Gene3D" id="2.40.10.350">
    <property type="entry name" value="Rod shape-determining protein MreC, domain 2"/>
    <property type="match status" value="1"/>
</dbReference>
<evidence type="ECO:0000256" key="3">
    <source>
        <dbReference type="ARBA" id="ARBA00022960"/>
    </source>
</evidence>
<dbReference type="RefSeq" id="WP_377789511.1">
    <property type="nucleotide sequence ID" value="NZ_JBHLYQ010000069.1"/>
</dbReference>
<evidence type="ECO:0000256" key="5">
    <source>
        <dbReference type="PIRNR" id="PIRNR038471"/>
    </source>
</evidence>
<organism evidence="8 9">
    <name type="scientific">Aciditerrimonas ferrireducens</name>
    <dbReference type="NCBI Taxonomy" id="667306"/>
    <lineage>
        <taxon>Bacteria</taxon>
        <taxon>Bacillati</taxon>
        <taxon>Actinomycetota</taxon>
        <taxon>Acidimicrobiia</taxon>
        <taxon>Acidimicrobiales</taxon>
        <taxon>Acidimicrobiaceae</taxon>
        <taxon>Aciditerrimonas</taxon>
    </lineage>
</organism>
<accession>A0ABV6C316</accession>
<keyword evidence="9" id="KW-1185">Reference proteome</keyword>
<keyword evidence="3 5" id="KW-0133">Cell shape</keyword>
<evidence type="ECO:0000256" key="6">
    <source>
        <dbReference type="SAM" id="Coils"/>
    </source>
</evidence>
<comment type="caution">
    <text evidence="8">The sequence shown here is derived from an EMBL/GenBank/DDBJ whole genome shotgun (WGS) entry which is preliminary data.</text>
</comment>